<dbReference type="GO" id="GO:1990238">
    <property type="term" value="F:double-stranded DNA endonuclease activity"/>
    <property type="evidence" value="ECO:0007669"/>
    <property type="project" value="TreeGrafter"/>
</dbReference>
<dbReference type="InterPro" id="IPR051699">
    <property type="entry name" value="Rpn/YhgA-like_nuclease"/>
</dbReference>
<dbReference type="InterPro" id="IPR006842">
    <property type="entry name" value="Transposase_31"/>
</dbReference>
<name>A0A1Y6CR01_9BACT</name>
<evidence type="ECO:0000313" key="2">
    <source>
        <dbReference type="EMBL" id="SMF69378.1"/>
    </source>
</evidence>
<accession>A0A1Y6CR01</accession>
<dbReference type="AlphaFoldDB" id="A0A1Y6CR01"/>
<feature type="non-terminal residue" evidence="2">
    <location>
        <position position="92"/>
    </location>
</feature>
<organism evidence="2 3">
    <name type="scientific">Pseudobacteriovorax antillogorgiicola</name>
    <dbReference type="NCBI Taxonomy" id="1513793"/>
    <lineage>
        <taxon>Bacteria</taxon>
        <taxon>Pseudomonadati</taxon>
        <taxon>Bdellovibrionota</taxon>
        <taxon>Oligoflexia</taxon>
        <taxon>Oligoflexales</taxon>
        <taxon>Pseudobacteriovoracaceae</taxon>
        <taxon>Pseudobacteriovorax</taxon>
    </lineage>
</organism>
<dbReference type="Pfam" id="PF04754">
    <property type="entry name" value="Transposase_31"/>
    <property type="match status" value="1"/>
</dbReference>
<keyword evidence="3" id="KW-1185">Reference proteome</keyword>
<dbReference type="PANTHER" id="PTHR34611:SF2">
    <property type="entry name" value="INACTIVE RECOMBINATION-PROMOTING NUCLEASE-LIKE PROTEIN RPNE-RELATED"/>
    <property type="match status" value="1"/>
</dbReference>
<evidence type="ECO:0000259" key="1">
    <source>
        <dbReference type="Pfam" id="PF04754"/>
    </source>
</evidence>
<gene>
    <name evidence="2" type="ORF">SAMN06296036_1251</name>
</gene>
<protein>
    <submittedName>
        <fullName evidence="2">Putative transposase, YhgA-like</fullName>
    </submittedName>
</protein>
<evidence type="ECO:0000313" key="3">
    <source>
        <dbReference type="Proteomes" id="UP000192907"/>
    </source>
</evidence>
<dbReference type="Proteomes" id="UP000192907">
    <property type="component" value="Unassembled WGS sequence"/>
</dbReference>
<sequence>MSKQEDSDSQPTPFDPAYTQLFSYPKMVRDLLVNFVKQPWVNDIDWDSLHTLSPKFVTKKLRKRESDIIWTAKWQDKDLYIILFLEFQSSVD</sequence>
<dbReference type="PANTHER" id="PTHR34611">
    <property type="match status" value="1"/>
</dbReference>
<dbReference type="GO" id="GO:0006310">
    <property type="term" value="P:DNA recombination"/>
    <property type="evidence" value="ECO:0007669"/>
    <property type="project" value="TreeGrafter"/>
</dbReference>
<dbReference type="EMBL" id="FWZT01000025">
    <property type="protein sequence ID" value="SMF69378.1"/>
    <property type="molecule type" value="Genomic_DNA"/>
</dbReference>
<reference evidence="3" key="1">
    <citation type="submission" date="2017-04" db="EMBL/GenBank/DDBJ databases">
        <authorList>
            <person name="Varghese N."/>
            <person name="Submissions S."/>
        </authorList>
    </citation>
    <scope>NUCLEOTIDE SEQUENCE [LARGE SCALE GENOMIC DNA]</scope>
    <source>
        <strain evidence="3">RKEM611</strain>
    </source>
</reference>
<proteinExistence type="predicted"/>
<feature type="domain" description="Transposase (putative) YhgA-like" evidence="1">
    <location>
        <begin position="12"/>
        <end position="92"/>
    </location>
</feature>
<dbReference type="RefSeq" id="WP_143478267.1">
    <property type="nucleotide sequence ID" value="NZ_FWZT01000025.1"/>
</dbReference>